<comment type="caution">
    <text evidence="3">The sequence shown here is derived from an EMBL/GenBank/DDBJ whole genome shotgun (WGS) entry which is preliminary data.</text>
</comment>
<dbReference type="GO" id="GO:0043683">
    <property type="term" value="P:type IV pilus assembly"/>
    <property type="evidence" value="ECO:0007669"/>
    <property type="project" value="TreeGrafter"/>
</dbReference>
<dbReference type="PANTHER" id="PTHR40278:SF2">
    <property type="entry name" value="TYPE IV PILUS INNER MEMBRANE COMPONENT PILN"/>
    <property type="match status" value="1"/>
</dbReference>
<dbReference type="AlphaFoldDB" id="A0A2K4MJV8"/>
<sequence length="196" mass="21937">MIRINLLPHREQKKAAHRLRFQLLTGATIAAAVLLLGVAYLVLEHIQADQQRRNQFLQAEIGKLDRQIKDIGKLKKQRDDLLARKQLVERLQEGRNGAVHLFDQLVRQTPDGIYLRSFKQTGNQVTLTGLAQSGARVSNFMRQLGQSETFESPVLVEVTATIANNQRANAFTLNATLRQAPPDTQLKNTNPSGAKP</sequence>
<dbReference type="PANTHER" id="PTHR40278">
    <property type="entry name" value="DNA UTILIZATION PROTEIN HOFN"/>
    <property type="match status" value="1"/>
</dbReference>
<dbReference type="Proteomes" id="UP000236416">
    <property type="component" value="Unassembled WGS sequence"/>
</dbReference>
<keyword evidence="2" id="KW-1133">Transmembrane helix</keyword>
<keyword evidence="2" id="KW-0812">Transmembrane</keyword>
<keyword evidence="2" id="KW-0472">Membrane</keyword>
<evidence type="ECO:0000313" key="4">
    <source>
        <dbReference type="Proteomes" id="UP000236416"/>
    </source>
</evidence>
<feature type="transmembrane region" description="Helical" evidence="2">
    <location>
        <begin position="21"/>
        <end position="43"/>
    </location>
</feature>
<dbReference type="EMBL" id="PPTF01000073">
    <property type="protein sequence ID" value="POA97377.1"/>
    <property type="molecule type" value="Genomic_DNA"/>
</dbReference>
<dbReference type="Pfam" id="PF05137">
    <property type="entry name" value="PilN"/>
    <property type="match status" value="1"/>
</dbReference>
<evidence type="ECO:0000313" key="3">
    <source>
        <dbReference type="EMBL" id="POA97377.1"/>
    </source>
</evidence>
<keyword evidence="4" id="KW-1185">Reference proteome</keyword>
<accession>A0A2K4MJV8</accession>
<name>A0A2K4MJV8_9NEIS</name>
<reference evidence="3 4" key="1">
    <citation type="submission" date="2018-01" db="EMBL/GenBank/DDBJ databases">
        <title>Genomic Sequence of Chromobacterium MWU13-2610 from wild cranberry bogs within the Cape Cod National Seashore.</title>
        <authorList>
            <person name="O'Hara-Hanley K."/>
            <person name="Soby S."/>
            <person name="Harrison A."/>
        </authorList>
    </citation>
    <scope>NUCLEOTIDE SEQUENCE [LARGE SCALE GENOMIC DNA]</scope>
    <source>
        <strain evidence="3 4">MWU13-2610</strain>
    </source>
</reference>
<gene>
    <name evidence="3" type="ORF">C2134_16215</name>
</gene>
<dbReference type="InterPro" id="IPR052534">
    <property type="entry name" value="Extracell_DNA_Util/SecSys_Comp"/>
</dbReference>
<evidence type="ECO:0000256" key="1">
    <source>
        <dbReference type="SAM" id="Coils"/>
    </source>
</evidence>
<dbReference type="GO" id="GO:0043107">
    <property type="term" value="P:type IV pilus-dependent motility"/>
    <property type="evidence" value="ECO:0007669"/>
    <property type="project" value="TreeGrafter"/>
</dbReference>
<dbReference type="RefSeq" id="WP_103321164.1">
    <property type="nucleotide sequence ID" value="NZ_PPTF01000073.1"/>
</dbReference>
<evidence type="ECO:0000256" key="2">
    <source>
        <dbReference type="SAM" id="Phobius"/>
    </source>
</evidence>
<dbReference type="InterPro" id="IPR007813">
    <property type="entry name" value="PilN"/>
</dbReference>
<keyword evidence="1" id="KW-0175">Coiled coil</keyword>
<feature type="coiled-coil region" evidence="1">
    <location>
        <begin position="47"/>
        <end position="84"/>
    </location>
</feature>
<protein>
    <submittedName>
        <fullName evidence="3">Fimbrial protein</fullName>
    </submittedName>
</protein>
<organism evidence="3 4">
    <name type="scientific">Chromobacterium sinusclupearum</name>
    <dbReference type="NCBI Taxonomy" id="2077146"/>
    <lineage>
        <taxon>Bacteria</taxon>
        <taxon>Pseudomonadati</taxon>
        <taxon>Pseudomonadota</taxon>
        <taxon>Betaproteobacteria</taxon>
        <taxon>Neisseriales</taxon>
        <taxon>Chromobacteriaceae</taxon>
        <taxon>Chromobacterium</taxon>
    </lineage>
</organism>
<proteinExistence type="predicted"/>